<dbReference type="InterPro" id="IPR011008">
    <property type="entry name" value="Dimeric_a/b-barrel"/>
</dbReference>
<dbReference type="Proteomes" id="UP000321328">
    <property type="component" value="Unassembled WGS sequence"/>
</dbReference>
<evidence type="ECO:0000313" key="2">
    <source>
        <dbReference type="Proteomes" id="UP000321328"/>
    </source>
</evidence>
<evidence type="ECO:0008006" key="3">
    <source>
        <dbReference type="Google" id="ProtNLM"/>
    </source>
</evidence>
<organism evidence="1 2">
    <name type="scientific">Pseudonocardia asaccharolytica DSM 44247 = NBRC 16224</name>
    <dbReference type="NCBI Taxonomy" id="1123024"/>
    <lineage>
        <taxon>Bacteria</taxon>
        <taxon>Bacillati</taxon>
        <taxon>Actinomycetota</taxon>
        <taxon>Actinomycetes</taxon>
        <taxon>Pseudonocardiales</taxon>
        <taxon>Pseudonocardiaceae</taxon>
        <taxon>Pseudonocardia</taxon>
    </lineage>
</organism>
<protein>
    <recommendedName>
        <fullName evidence="3">ABM domain-containing protein</fullName>
    </recommendedName>
</protein>
<dbReference type="Gene3D" id="3.30.70.100">
    <property type="match status" value="1"/>
</dbReference>
<gene>
    <name evidence="1" type="ORF">PA7_43540</name>
</gene>
<evidence type="ECO:0000313" key="1">
    <source>
        <dbReference type="EMBL" id="GEL20517.1"/>
    </source>
</evidence>
<dbReference type="STRING" id="1123024.GCA_000423625_04008"/>
<sequence>MLERLTWRVGGGDHLRKPRPVTTGARPGPETDHCQAGLLGERCAETGGAAGALPLTGRGWIVYARSTTVLAHPESIDAGIAHIRDEVMPTLLATDGCIGLSMLVDRDSGRCIATSSWQSREAMRASETRIRPVRDHAAEILGGRPQVDEWEIAVLHRHDRSGPGACVRATWVRIPADRADHAIDVYRMALLPTIEGFDGFRSASLLVDRAGGYGVSSVTFDSREAMVRSREQAETLRRTGVRDTGVRILEVGEFELALAHLRVPEMA</sequence>
<reference evidence="1 2" key="1">
    <citation type="submission" date="2019-07" db="EMBL/GenBank/DDBJ databases">
        <title>Whole genome shotgun sequence of Pseudonocardia asaccharolytica NBRC 16224.</title>
        <authorList>
            <person name="Hosoyama A."/>
            <person name="Uohara A."/>
            <person name="Ohji S."/>
            <person name="Ichikawa N."/>
        </authorList>
    </citation>
    <scope>NUCLEOTIDE SEQUENCE [LARGE SCALE GENOMIC DNA]</scope>
    <source>
        <strain evidence="1 2">NBRC 16224</strain>
    </source>
</reference>
<dbReference type="AlphaFoldDB" id="A0A511D7B2"/>
<keyword evidence="2" id="KW-1185">Reference proteome</keyword>
<dbReference type="EMBL" id="BJVI01000075">
    <property type="protein sequence ID" value="GEL20517.1"/>
    <property type="molecule type" value="Genomic_DNA"/>
</dbReference>
<accession>A0A511D7B2</accession>
<comment type="caution">
    <text evidence="1">The sequence shown here is derived from an EMBL/GenBank/DDBJ whole genome shotgun (WGS) entry which is preliminary data.</text>
</comment>
<dbReference type="SUPFAM" id="SSF54909">
    <property type="entry name" value="Dimeric alpha+beta barrel"/>
    <property type="match status" value="2"/>
</dbReference>
<name>A0A511D7B2_9PSEU</name>
<proteinExistence type="predicted"/>